<keyword evidence="4" id="KW-1185">Reference proteome</keyword>
<dbReference type="Pfam" id="PF00561">
    <property type="entry name" value="Abhydrolase_1"/>
    <property type="match status" value="1"/>
</dbReference>
<protein>
    <recommendedName>
        <fullName evidence="2">AB hydrolase-1 domain-containing protein</fullName>
    </recommendedName>
</protein>
<evidence type="ECO:0000256" key="1">
    <source>
        <dbReference type="ARBA" id="ARBA00022801"/>
    </source>
</evidence>
<keyword evidence="1" id="KW-0378">Hydrolase</keyword>
<dbReference type="PANTHER" id="PTHR43798:SF31">
    <property type="entry name" value="AB HYDROLASE SUPERFAMILY PROTEIN YCLE"/>
    <property type="match status" value="1"/>
</dbReference>
<dbReference type="InterPro" id="IPR050266">
    <property type="entry name" value="AB_hydrolase_sf"/>
</dbReference>
<dbReference type="PRINTS" id="PR00111">
    <property type="entry name" value="ABHYDROLASE"/>
</dbReference>
<evidence type="ECO:0000313" key="4">
    <source>
        <dbReference type="Proteomes" id="UP001501074"/>
    </source>
</evidence>
<reference evidence="4" key="1">
    <citation type="journal article" date="2019" name="Int. J. Syst. Evol. Microbiol.">
        <title>The Global Catalogue of Microorganisms (GCM) 10K type strain sequencing project: providing services to taxonomists for standard genome sequencing and annotation.</title>
        <authorList>
            <consortium name="The Broad Institute Genomics Platform"/>
            <consortium name="The Broad Institute Genome Sequencing Center for Infectious Disease"/>
            <person name="Wu L."/>
            <person name="Ma J."/>
        </authorList>
    </citation>
    <scope>NUCLEOTIDE SEQUENCE [LARGE SCALE GENOMIC DNA]</scope>
    <source>
        <strain evidence="4">JCM 16902</strain>
    </source>
</reference>
<dbReference type="Proteomes" id="UP001501074">
    <property type="component" value="Unassembled WGS sequence"/>
</dbReference>
<comment type="caution">
    <text evidence="3">The sequence shown here is derived from an EMBL/GenBank/DDBJ whole genome shotgun (WGS) entry which is preliminary data.</text>
</comment>
<dbReference type="PANTHER" id="PTHR43798">
    <property type="entry name" value="MONOACYLGLYCEROL LIPASE"/>
    <property type="match status" value="1"/>
</dbReference>
<evidence type="ECO:0000259" key="2">
    <source>
        <dbReference type="Pfam" id="PF00561"/>
    </source>
</evidence>
<name>A0ABP6ZH86_9ACTN</name>
<dbReference type="Gene3D" id="3.40.50.1820">
    <property type="entry name" value="alpha/beta hydrolase"/>
    <property type="match status" value="1"/>
</dbReference>
<evidence type="ECO:0000313" key="3">
    <source>
        <dbReference type="EMBL" id="GAA3606121.1"/>
    </source>
</evidence>
<sequence length="249" mass="26363">MINYVVDGDPQAPVLVLGSSIGTSHHLWDPQLPGLVQDFRVVRFDLPGHDGKPAPVGPYTVRALAEEVLRVADAVGVETFVYCGLSMSGAIGQQLALDHPDRVTKLVLVCTSATFGDDPAPWLDRAARVRAEGTGFLVDLARGRWFVTDAPVPPHGRELLEAQTGIDAEGYAACCEALATFDSRDALGGLRVPTRVIAGARDIATPPAMAQELTDSIPGADLVVVPQAAHLANVEQPAAVLQAMRGHLR</sequence>
<dbReference type="SUPFAM" id="SSF53474">
    <property type="entry name" value="alpha/beta-Hydrolases"/>
    <property type="match status" value="1"/>
</dbReference>
<dbReference type="EMBL" id="BAAAZO010000003">
    <property type="protein sequence ID" value="GAA3606121.1"/>
    <property type="molecule type" value="Genomic_DNA"/>
</dbReference>
<organism evidence="3 4">
    <name type="scientific">Kineosporia mesophila</name>
    <dbReference type="NCBI Taxonomy" id="566012"/>
    <lineage>
        <taxon>Bacteria</taxon>
        <taxon>Bacillati</taxon>
        <taxon>Actinomycetota</taxon>
        <taxon>Actinomycetes</taxon>
        <taxon>Kineosporiales</taxon>
        <taxon>Kineosporiaceae</taxon>
        <taxon>Kineosporia</taxon>
    </lineage>
</organism>
<accession>A0ABP6ZH86</accession>
<dbReference type="InterPro" id="IPR000073">
    <property type="entry name" value="AB_hydrolase_1"/>
</dbReference>
<dbReference type="RefSeq" id="WP_231483232.1">
    <property type="nucleotide sequence ID" value="NZ_BAAAZO010000003.1"/>
</dbReference>
<dbReference type="InterPro" id="IPR029058">
    <property type="entry name" value="AB_hydrolase_fold"/>
</dbReference>
<feature type="domain" description="AB hydrolase-1" evidence="2">
    <location>
        <begin position="13"/>
        <end position="126"/>
    </location>
</feature>
<proteinExistence type="predicted"/>
<gene>
    <name evidence="3" type="ORF">GCM10022223_22480</name>
</gene>